<evidence type="ECO:0000313" key="1">
    <source>
        <dbReference type="EMBL" id="CAB4045114.1"/>
    </source>
</evidence>
<keyword evidence="2" id="KW-1185">Reference proteome</keyword>
<evidence type="ECO:0000313" key="2">
    <source>
        <dbReference type="Proteomes" id="UP001152795"/>
    </source>
</evidence>
<dbReference type="AlphaFoldDB" id="A0A7D9MCR4"/>
<accession>A0A7D9MCR4</accession>
<sequence length="185" mass="21037">IIDESNLVDNLESPSISLDGYEKYLDQTFLPYVRKIVQASSNAVKEKEQGERFEDFCAYLGKSLQDVPIPDESLKKCVRKNVTARYERNPCIHVILPDLLKLIEDRLKPAIVSFNQSKLRKSIGHYDGTSVDHTAIFEGVQRRCVKIPRSIINDDVLQLIDRGKGHSTPRTSVAHKKALYEPTLE</sequence>
<protein>
    <submittedName>
        <fullName evidence="1">Uncharacterized protein</fullName>
    </submittedName>
</protein>
<comment type="caution">
    <text evidence="1">The sequence shown here is derived from an EMBL/GenBank/DDBJ whole genome shotgun (WGS) entry which is preliminary data.</text>
</comment>
<dbReference type="Proteomes" id="UP001152795">
    <property type="component" value="Unassembled WGS sequence"/>
</dbReference>
<feature type="non-terminal residue" evidence="1">
    <location>
        <position position="185"/>
    </location>
</feature>
<reference evidence="1" key="1">
    <citation type="submission" date="2020-04" db="EMBL/GenBank/DDBJ databases">
        <authorList>
            <person name="Alioto T."/>
            <person name="Alioto T."/>
            <person name="Gomez Garrido J."/>
        </authorList>
    </citation>
    <scope>NUCLEOTIDE SEQUENCE</scope>
    <source>
        <strain evidence="1">A484AB</strain>
    </source>
</reference>
<dbReference type="EMBL" id="CACRXK020037652">
    <property type="protein sequence ID" value="CAB4045114.1"/>
    <property type="molecule type" value="Genomic_DNA"/>
</dbReference>
<proteinExistence type="predicted"/>
<organism evidence="1 2">
    <name type="scientific">Paramuricea clavata</name>
    <name type="common">Red gorgonian</name>
    <name type="synonym">Violescent sea-whip</name>
    <dbReference type="NCBI Taxonomy" id="317549"/>
    <lineage>
        <taxon>Eukaryota</taxon>
        <taxon>Metazoa</taxon>
        <taxon>Cnidaria</taxon>
        <taxon>Anthozoa</taxon>
        <taxon>Octocorallia</taxon>
        <taxon>Malacalcyonacea</taxon>
        <taxon>Plexauridae</taxon>
        <taxon>Paramuricea</taxon>
    </lineage>
</organism>
<name>A0A7D9MCR4_PARCT</name>
<gene>
    <name evidence="1" type="ORF">PACLA_8A021532</name>
</gene>